<proteinExistence type="predicted"/>
<organism evidence="1 2">
    <name type="scientific">Homarus americanus</name>
    <name type="common">American lobster</name>
    <dbReference type="NCBI Taxonomy" id="6706"/>
    <lineage>
        <taxon>Eukaryota</taxon>
        <taxon>Metazoa</taxon>
        <taxon>Ecdysozoa</taxon>
        <taxon>Arthropoda</taxon>
        <taxon>Crustacea</taxon>
        <taxon>Multicrustacea</taxon>
        <taxon>Malacostraca</taxon>
        <taxon>Eumalacostraca</taxon>
        <taxon>Eucarida</taxon>
        <taxon>Decapoda</taxon>
        <taxon>Pleocyemata</taxon>
        <taxon>Astacidea</taxon>
        <taxon>Nephropoidea</taxon>
        <taxon>Nephropidae</taxon>
        <taxon>Homarus</taxon>
    </lineage>
</organism>
<keyword evidence="2" id="KW-1185">Reference proteome</keyword>
<dbReference type="InterPro" id="IPR052709">
    <property type="entry name" value="Transposase-MT_Hybrid"/>
</dbReference>
<comment type="caution">
    <text evidence="1">The sequence shown here is derived from an EMBL/GenBank/DDBJ whole genome shotgun (WGS) entry which is preliminary data.</text>
</comment>
<dbReference type="Gene3D" id="1.10.10.1450">
    <property type="match status" value="1"/>
</dbReference>
<dbReference type="Proteomes" id="UP000747542">
    <property type="component" value="Unassembled WGS sequence"/>
</dbReference>
<accession>A0A8J5N101</accession>
<sequence length="121" mass="13731">MEGSIEQSCAIRFCLRLGKIGEESHEMIKEANKDEAMSRAQVFTGHKRFKEGCTSFENELCLRQPSTERSDENVQKNYQLVHEERKGPTREIAEQLDVSCGNVNQILTNDWLLAPSPGQCT</sequence>
<dbReference type="EMBL" id="JAHLQT010012455">
    <property type="protein sequence ID" value="KAG7171320.1"/>
    <property type="molecule type" value="Genomic_DNA"/>
</dbReference>
<name>A0A8J5N101_HOMAM</name>
<evidence type="ECO:0000313" key="1">
    <source>
        <dbReference type="EMBL" id="KAG7171320.1"/>
    </source>
</evidence>
<dbReference type="PANTHER" id="PTHR46060">
    <property type="entry name" value="MARINER MOS1 TRANSPOSASE-LIKE PROTEIN"/>
    <property type="match status" value="1"/>
</dbReference>
<dbReference type="PANTHER" id="PTHR46060:SF1">
    <property type="entry name" value="MARINER MOS1 TRANSPOSASE-LIKE PROTEIN"/>
    <property type="match status" value="1"/>
</dbReference>
<dbReference type="AlphaFoldDB" id="A0A8J5N101"/>
<evidence type="ECO:0000313" key="2">
    <source>
        <dbReference type="Proteomes" id="UP000747542"/>
    </source>
</evidence>
<gene>
    <name evidence="1" type="primary">GVQW3-L2</name>
    <name evidence="1" type="ORF">Hamer_G013784</name>
</gene>
<protein>
    <submittedName>
        <fullName evidence="1">GVQW3-like 2</fullName>
    </submittedName>
</protein>
<reference evidence="1" key="1">
    <citation type="journal article" date="2021" name="Sci. Adv.">
        <title>The American lobster genome reveals insights on longevity, neural, and immune adaptations.</title>
        <authorList>
            <person name="Polinski J.M."/>
            <person name="Zimin A.V."/>
            <person name="Clark K.F."/>
            <person name="Kohn A.B."/>
            <person name="Sadowski N."/>
            <person name="Timp W."/>
            <person name="Ptitsyn A."/>
            <person name="Khanna P."/>
            <person name="Romanova D.Y."/>
            <person name="Williams P."/>
            <person name="Greenwood S.J."/>
            <person name="Moroz L.L."/>
            <person name="Walt D.R."/>
            <person name="Bodnar A.G."/>
        </authorList>
    </citation>
    <scope>NUCLEOTIDE SEQUENCE</scope>
    <source>
        <strain evidence="1">GMGI-L3</strain>
    </source>
</reference>